<organism evidence="1 2">
    <name type="scientific">Tardiphaga robiniae</name>
    <dbReference type="NCBI Taxonomy" id="943830"/>
    <lineage>
        <taxon>Bacteria</taxon>
        <taxon>Pseudomonadati</taxon>
        <taxon>Pseudomonadota</taxon>
        <taxon>Alphaproteobacteria</taxon>
        <taxon>Hyphomicrobiales</taxon>
        <taxon>Nitrobacteraceae</taxon>
        <taxon>Tardiphaga</taxon>
    </lineage>
</organism>
<evidence type="ECO:0000313" key="1">
    <source>
        <dbReference type="EMBL" id="QND75744.1"/>
    </source>
</evidence>
<dbReference type="GO" id="GO:0030638">
    <property type="term" value="P:polyketide metabolic process"/>
    <property type="evidence" value="ECO:0007669"/>
    <property type="project" value="InterPro"/>
</dbReference>
<proteinExistence type="predicted"/>
<protein>
    <submittedName>
        <fullName evidence="1">Ester cyclase</fullName>
    </submittedName>
</protein>
<dbReference type="InterPro" id="IPR009959">
    <property type="entry name" value="Cyclase_SnoaL-like"/>
</dbReference>
<dbReference type="PANTHER" id="PTHR38436:SF1">
    <property type="entry name" value="ESTER CYCLASE"/>
    <property type="match status" value="1"/>
</dbReference>
<accession>A0A7G6U9R2</accession>
<dbReference type="Pfam" id="PF07366">
    <property type="entry name" value="SnoaL"/>
    <property type="match status" value="1"/>
</dbReference>
<dbReference type="AlphaFoldDB" id="A0A7G6U9R2"/>
<dbReference type="RefSeq" id="WP_184520278.1">
    <property type="nucleotide sequence ID" value="NZ_CP050292.1"/>
</dbReference>
<dbReference type="KEGG" id="trb:HB776_31455"/>
<dbReference type="PANTHER" id="PTHR38436">
    <property type="entry name" value="POLYKETIDE CYCLASE SNOAL-LIKE DOMAIN"/>
    <property type="match status" value="1"/>
</dbReference>
<dbReference type="SUPFAM" id="SSF54427">
    <property type="entry name" value="NTF2-like"/>
    <property type="match status" value="1"/>
</dbReference>
<dbReference type="Proteomes" id="UP000515291">
    <property type="component" value="Chromosome"/>
</dbReference>
<sequence length="152" mass="17107">MTFEDVVLSPQKETIRAFYKDMWDHANVDLIPQIFHEDFTFRGSLGPVLVGHKQFSDYVAWVTGSLQNYTTDILLMVEEGSLVTAKVRFHGIQREPMFGLPATNRHVGWLGAPVFKFEAGKVRDLWVLGDIHGLLGQIRGNDVAPSEFVTSS</sequence>
<reference evidence="2" key="1">
    <citation type="journal article" date="2020" name="Mol. Plant Microbe">
        <title>Rhizobial microsymbionts of the narrowly endemic Oxytropis species growing in Kamchatka are characterized by significant genetic diversity and possess a set of genes that are associated with T3SS and T6SS secretion systems and can affect the development of symbiosis.</title>
        <authorList>
            <person name="Safronova V."/>
            <person name="Guro P."/>
            <person name="Sazanova A."/>
            <person name="Kuznetsova I."/>
            <person name="Belimov A."/>
            <person name="Yakubov V."/>
            <person name="Chirak E."/>
            <person name="Afonin A."/>
            <person name="Gogolev Y."/>
            <person name="Andronov E."/>
            <person name="Tikhonovich I."/>
        </authorList>
    </citation>
    <scope>NUCLEOTIDE SEQUENCE [LARGE SCALE GENOMIC DNA]</scope>
    <source>
        <strain evidence="2">581</strain>
    </source>
</reference>
<gene>
    <name evidence="1" type="ORF">HB776_31455</name>
</gene>
<dbReference type="Gene3D" id="3.10.450.50">
    <property type="match status" value="1"/>
</dbReference>
<name>A0A7G6U9R2_9BRAD</name>
<dbReference type="EMBL" id="CP050292">
    <property type="protein sequence ID" value="QND75744.1"/>
    <property type="molecule type" value="Genomic_DNA"/>
</dbReference>
<evidence type="ECO:0000313" key="2">
    <source>
        <dbReference type="Proteomes" id="UP000515291"/>
    </source>
</evidence>
<dbReference type="InterPro" id="IPR032710">
    <property type="entry name" value="NTF2-like_dom_sf"/>
</dbReference>